<dbReference type="InterPro" id="IPR001841">
    <property type="entry name" value="Znf_RING"/>
</dbReference>
<evidence type="ECO:0000256" key="11">
    <source>
        <dbReference type="PROSITE-ProRule" id="PRU00455"/>
    </source>
</evidence>
<keyword evidence="5" id="KW-0808">Transferase</keyword>
<evidence type="ECO:0000256" key="5">
    <source>
        <dbReference type="ARBA" id="ARBA00022679"/>
    </source>
</evidence>
<comment type="function">
    <text evidence="10">E3 ubiquitin-protein ligase that mediates ubiquitination and subsequent proteasomal degradation of target proteins. E3 ubiquitin ligases accept ubiquitin from an E2 ubiquitin-conjugating enzyme in the form of a thioester and then directly transfers the ubiquitin to targeted substrates. It probably triggers the ubiquitin-mediated degradation of different substrates.</text>
</comment>
<name>A0ABR2F2P4_9ROSI</name>
<evidence type="ECO:0000256" key="8">
    <source>
        <dbReference type="ARBA" id="ARBA00022786"/>
    </source>
</evidence>
<dbReference type="EC" id="2.3.2.27" evidence="4"/>
<dbReference type="InterPro" id="IPR049548">
    <property type="entry name" value="Sina-like_RING"/>
</dbReference>
<feature type="domain" description="SIAH-type" evidence="14">
    <location>
        <begin position="128"/>
        <end position="186"/>
    </location>
</feature>
<evidence type="ECO:0000256" key="2">
    <source>
        <dbReference type="ARBA" id="ARBA00004906"/>
    </source>
</evidence>
<evidence type="ECO:0000259" key="14">
    <source>
        <dbReference type="PROSITE" id="PS51081"/>
    </source>
</evidence>
<evidence type="ECO:0000256" key="6">
    <source>
        <dbReference type="ARBA" id="ARBA00022723"/>
    </source>
</evidence>
<dbReference type="Proteomes" id="UP001472677">
    <property type="component" value="Unassembled WGS sequence"/>
</dbReference>
<evidence type="ECO:0000313" key="16">
    <source>
        <dbReference type="Proteomes" id="UP001472677"/>
    </source>
</evidence>
<evidence type="ECO:0000256" key="1">
    <source>
        <dbReference type="ARBA" id="ARBA00000900"/>
    </source>
</evidence>
<dbReference type="InterPro" id="IPR013083">
    <property type="entry name" value="Znf_RING/FYVE/PHD"/>
</dbReference>
<evidence type="ECO:0000256" key="10">
    <source>
        <dbReference type="ARBA" id="ARBA00024004"/>
    </source>
</evidence>
<feature type="region of interest" description="Disordered" evidence="12">
    <location>
        <begin position="1"/>
        <end position="62"/>
    </location>
</feature>
<comment type="similarity">
    <text evidence="3">Belongs to the SINA (Seven in absentia) family.</text>
</comment>
<dbReference type="Pfam" id="PF21361">
    <property type="entry name" value="Sina_ZnF"/>
    <property type="match status" value="1"/>
</dbReference>
<evidence type="ECO:0000259" key="13">
    <source>
        <dbReference type="PROSITE" id="PS50089"/>
    </source>
</evidence>
<organism evidence="15 16">
    <name type="scientific">Hibiscus sabdariffa</name>
    <name type="common">roselle</name>
    <dbReference type="NCBI Taxonomy" id="183260"/>
    <lineage>
        <taxon>Eukaryota</taxon>
        <taxon>Viridiplantae</taxon>
        <taxon>Streptophyta</taxon>
        <taxon>Embryophyta</taxon>
        <taxon>Tracheophyta</taxon>
        <taxon>Spermatophyta</taxon>
        <taxon>Magnoliopsida</taxon>
        <taxon>eudicotyledons</taxon>
        <taxon>Gunneridae</taxon>
        <taxon>Pentapetalae</taxon>
        <taxon>rosids</taxon>
        <taxon>malvids</taxon>
        <taxon>Malvales</taxon>
        <taxon>Malvaceae</taxon>
        <taxon>Malvoideae</taxon>
        <taxon>Hibiscus</taxon>
    </lineage>
</organism>
<reference evidence="15 16" key="1">
    <citation type="journal article" date="2024" name="G3 (Bethesda)">
        <title>Genome assembly of Hibiscus sabdariffa L. provides insights into metabolisms of medicinal natural products.</title>
        <authorList>
            <person name="Kim T."/>
        </authorList>
    </citation>
    <scope>NUCLEOTIDE SEQUENCE [LARGE SCALE GENOMIC DNA]</scope>
    <source>
        <strain evidence="15">TK-2024</strain>
        <tissue evidence="15">Old leaves</tissue>
    </source>
</reference>
<feature type="compositionally biased region" description="Acidic residues" evidence="12">
    <location>
        <begin position="29"/>
        <end position="52"/>
    </location>
</feature>
<comment type="catalytic activity">
    <reaction evidence="1">
        <text>S-ubiquitinyl-[E2 ubiquitin-conjugating enzyme]-L-cysteine + [acceptor protein]-L-lysine = [E2 ubiquitin-conjugating enzyme]-L-cysteine + N(6)-ubiquitinyl-[acceptor protein]-L-lysine.</text>
        <dbReference type="EC" id="2.3.2.27"/>
    </reaction>
</comment>
<keyword evidence="8" id="KW-0833">Ubl conjugation pathway</keyword>
<dbReference type="PROSITE" id="PS51081">
    <property type="entry name" value="ZF_SIAH"/>
    <property type="match status" value="1"/>
</dbReference>
<dbReference type="EMBL" id="JBBPBM010000009">
    <property type="protein sequence ID" value="KAK8569203.1"/>
    <property type="molecule type" value="Genomic_DNA"/>
</dbReference>
<dbReference type="Pfam" id="PF21362">
    <property type="entry name" value="Sina_RING"/>
    <property type="match status" value="1"/>
</dbReference>
<dbReference type="PANTHER" id="PTHR46632">
    <property type="entry name" value="E3 UBIQUITIN-PROTEIN LIGASE SINA-LIKE 4"/>
    <property type="match status" value="1"/>
</dbReference>
<dbReference type="SUPFAM" id="SSF49599">
    <property type="entry name" value="TRAF domain-like"/>
    <property type="match status" value="1"/>
</dbReference>
<evidence type="ECO:0000256" key="12">
    <source>
        <dbReference type="SAM" id="MobiDB-lite"/>
    </source>
</evidence>
<comment type="caution">
    <text evidence="15">The sequence shown here is derived from an EMBL/GenBank/DDBJ whole genome shotgun (WGS) entry which is preliminary data.</text>
</comment>
<keyword evidence="6" id="KW-0479">Metal-binding</keyword>
<evidence type="ECO:0000256" key="7">
    <source>
        <dbReference type="ARBA" id="ARBA00022771"/>
    </source>
</evidence>
<feature type="compositionally biased region" description="Basic and acidic residues" evidence="12">
    <location>
        <begin position="1"/>
        <end position="12"/>
    </location>
</feature>
<dbReference type="CDD" id="cd16571">
    <property type="entry name" value="RING-HC_SIAHs"/>
    <property type="match status" value="1"/>
</dbReference>
<accession>A0ABR2F2P4</accession>
<dbReference type="InterPro" id="IPR013010">
    <property type="entry name" value="Znf_SIAH"/>
</dbReference>
<proteinExistence type="inferred from homology"/>
<feature type="domain" description="RING-type" evidence="13">
    <location>
        <begin position="75"/>
        <end position="110"/>
    </location>
</feature>
<keyword evidence="9" id="KW-0862">Zinc</keyword>
<evidence type="ECO:0000256" key="9">
    <source>
        <dbReference type="ARBA" id="ARBA00022833"/>
    </source>
</evidence>
<comment type="pathway">
    <text evidence="2">Protein modification; protein ubiquitination.</text>
</comment>
<evidence type="ECO:0000256" key="3">
    <source>
        <dbReference type="ARBA" id="ARBA00009119"/>
    </source>
</evidence>
<dbReference type="PROSITE" id="PS50089">
    <property type="entry name" value="ZF_RING_2"/>
    <property type="match status" value="1"/>
</dbReference>
<evidence type="ECO:0000313" key="15">
    <source>
        <dbReference type="EMBL" id="KAK8569203.1"/>
    </source>
</evidence>
<gene>
    <name evidence="15" type="ORF">V6N12_007735</name>
</gene>
<keyword evidence="16" id="KW-1185">Reference proteome</keyword>
<dbReference type="InterPro" id="IPR044286">
    <property type="entry name" value="SINL_plant"/>
</dbReference>
<keyword evidence="7 11" id="KW-0863">Zinc-finger</keyword>
<dbReference type="PANTHER" id="PTHR46632:SF16">
    <property type="entry name" value="E3 UBIQUITIN-PROTEIN LIGASE SINA-LIKE 10"/>
    <property type="match status" value="1"/>
</dbReference>
<protein>
    <recommendedName>
        <fullName evidence="4">RING-type E3 ubiquitin transferase</fullName>
        <ecNumber evidence="4">2.3.2.27</ecNumber>
    </recommendedName>
</protein>
<sequence length="307" mass="34523">MATRAVRMEAKGGEPSNRIRKHQSVESGSESEEEESEEERSEQEEESDESEGEQGSASRDGSISITLTDPQVLDCSICFQALTIPAYQCENEHVVCSTCCQKIISKCPTCASPAGYSRCRMIEKVLESVKVLCQNTKYGCQEAFSYSMKQKHEKSCPFVPCSCPIAECNFKASSKQLHRHFSTEHKKSAKHFRYDRLASVTLGVDEKILILQEETDGSLLILNNRVETLGNVVTLSRIGPSTERSFLFELTAKDEGDRRSSLRLQYMVKSRPKWVDSPASSGFLLVPKQFSCTSRQLEFDLRFPGYH</sequence>
<dbReference type="Gene3D" id="3.30.40.10">
    <property type="entry name" value="Zinc/RING finger domain, C3HC4 (zinc finger)"/>
    <property type="match status" value="1"/>
</dbReference>
<evidence type="ECO:0000256" key="4">
    <source>
        <dbReference type="ARBA" id="ARBA00012483"/>
    </source>
</evidence>